<dbReference type="OrthoDB" id="248923at2759"/>
<dbReference type="Proteomes" id="UP000051952">
    <property type="component" value="Unassembled WGS sequence"/>
</dbReference>
<sequence>YVRKYITKFSEQLQKQQSTQAERVLNISTQHARRASEVAFDVVFAEQQKVATQQNKAPQQSTNPSVTSRQVFDRNAFRQQLKSGTTNDAGLIVNSPLTHASQPQAPQEGSHAMFNRQLPDAHTVVSNDTPLTVVAELTDALIQQESCKALQSDLQEVLSSFDIDEVIGEAESDEERMLREELGEKFVKAIELALKLQEAPLHSAEAEKYLKELLQLLAQKQYLLADVQRVASFFEVAE</sequence>
<proteinExistence type="predicted"/>
<evidence type="ECO:0000313" key="1">
    <source>
        <dbReference type="EMBL" id="CUG91603.1"/>
    </source>
</evidence>
<keyword evidence="2" id="KW-1185">Reference proteome</keyword>
<dbReference type="AlphaFoldDB" id="A0A0S4JMG8"/>
<dbReference type="EMBL" id="CYKH01001944">
    <property type="protein sequence ID" value="CUG91603.1"/>
    <property type="molecule type" value="Genomic_DNA"/>
</dbReference>
<evidence type="ECO:0000313" key="2">
    <source>
        <dbReference type="Proteomes" id="UP000051952"/>
    </source>
</evidence>
<reference evidence="2" key="1">
    <citation type="submission" date="2015-09" db="EMBL/GenBank/DDBJ databases">
        <authorList>
            <consortium name="Pathogen Informatics"/>
        </authorList>
    </citation>
    <scope>NUCLEOTIDE SEQUENCE [LARGE SCALE GENOMIC DNA]</scope>
    <source>
        <strain evidence="2">Lake Konstanz</strain>
    </source>
</reference>
<feature type="non-terminal residue" evidence="1">
    <location>
        <position position="1"/>
    </location>
</feature>
<protein>
    <submittedName>
        <fullName evidence="1">Uncharacterized protein</fullName>
    </submittedName>
</protein>
<organism evidence="1 2">
    <name type="scientific">Bodo saltans</name>
    <name type="common">Flagellated protozoan</name>
    <dbReference type="NCBI Taxonomy" id="75058"/>
    <lineage>
        <taxon>Eukaryota</taxon>
        <taxon>Discoba</taxon>
        <taxon>Euglenozoa</taxon>
        <taxon>Kinetoplastea</taxon>
        <taxon>Metakinetoplastina</taxon>
        <taxon>Eubodonida</taxon>
        <taxon>Bodonidae</taxon>
        <taxon>Bodo</taxon>
    </lineage>
</organism>
<name>A0A0S4JMG8_BODSA</name>
<accession>A0A0S4JMG8</accession>
<gene>
    <name evidence="1" type="ORF">BSAL_32910</name>
</gene>
<dbReference type="VEuPathDB" id="TriTrypDB:BSAL_32910"/>